<comment type="caution">
    <text evidence="1">The sequence shown here is derived from an EMBL/GenBank/DDBJ whole genome shotgun (WGS) entry which is preliminary data.</text>
</comment>
<protein>
    <submittedName>
        <fullName evidence="1">Uncharacterized protein</fullName>
    </submittedName>
</protein>
<sequence length="195" mass="19728">MDRNIPSGTGTKHYLADMAAAFSGESPAFKTPMFVGANSVETSHDVTCVSSGFAIEDVLPDSRAQKPSTRPLEVGMSTSLEVLGGGAADSADSLGDLARDARIHLLCALPCLLAEAGYPKQQHLEATLAVRPAVFSATGSLLVCCGAAPIPPGAHGVASGESIPAEELTAPTLLPSWPAARAPTSGTGCLCSLGV</sequence>
<evidence type="ECO:0000313" key="2">
    <source>
        <dbReference type="Proteomes" id="UP000821837"/>
    </source>
</evidence>
<name>A0A9D4TBL0_RHISA</name>
<evidence type="ECO:0000313" key="1">
    <source>
        <dbReference type="EMBL" id="KAH7984459.1"/>
    </source>
</evidence>
<dbReference type="AlphaFoldDB" id="A0A9D4TBL0"/>
<reference evidence="1" key="1">
    <citation type="journal article" date="2020" name="Cell">
        <title>Large-Scale Comparative Analyses of Tick Genomes Elucidate Their Genetic Diversity and Vector Capacities.</title>
        <authorList>
            <consortium name="Tick Genome and Microbiome Consortium (TIGMIC)"/>
            <person name="Jia N."/>
            <person name="Wang J."/>
            <person name="Shi W."/>
            <person name="Du L."/>
            <person name="Sun Y."/>
            <person name="Zhan W."/>
            <person name="Jiang J.F."/>
            <person name="Wang Q."/>
            <person name="Zhang B."/>
            <person name="Ji P."/>
            <person name="Bell-Sakyi L."/>
            <person name="Cui X.M."/>
            <person name="Yuan T.T."/>
            <person name="Jiang B.G."/>
            <person name="Yang W.F."/>
            <person name="Lam T.T."/>
            <person name="Chang Q.C."/>
            <person name="Ding S.J."/>
            <person name="Wang X.J."/>
            <person name="Zhu J.G."/>
            <person name="Ruan X.D."/>
            <person name="Zhao L."/>
            <person name="Wei J.T."/>
            <person name="Ye R.Z."/>
            <person name="Que T.C."/>
            <person name="Du C.H."/>
            <person name="Zhou Y.H."/>
            <person name="Cheng J.X."/>
            <person name="Dai P.F."/>
            <person name="Guo W.B."/>
            <person name="Han X.H."/>
            <person name="Huang E.J."/>
            <person name="Li L.F."/>
            <person name="Wei W."/>
            <person name="Gao Y.C."/>
            <person name="Liu J.Z."/>
            <person name="Shao H.Z."/>
            <person name="Wang X."/>
            <person name="Wang C.C."/>
            <person name="Yang T.C."/>
            <person name="Huo Q.B."/>
            <person name="Li W."/>
            <person name="Chen H.Y."/>
            <person name="Chen S.E."/>
            <person name="Zhou L.G."/>
            <person name="Ni X.B."/>
            <person name="Tian J.H."/>
            <person name="Sheng Y."/>
            <person name="Liu T."/>
            <person name="Pan Y.S."/>
            <person name="Xia L.Y."/>
            <person name="Li J."/>
            <person name="Zhao F."/>
            <person name="Cao W.C."/>
        </authorList>
    </citation>
    <scope>NUCLEOTIDE SEQUENCE</scope>
    <source>
        <strain evidence="1">Rsan-2018</strain>
    </source>
</reference>
<gene>
    <name evidence="1" type="ORF">HPB52_021016</name>
</gene>
<dbReference type="Proteomes" id="UP000821837">
    <property type="component" value="Chromosome 1"/>
</dbReference>
<accession>A0A9D4TBL0</accession>
<keyword evidence="2" id="KW-1185">Reference proteome</keyword>
<reference evidence="1" key="2">
    <citation type="submission" date="2021-09" db="EMBL/GenBank/DDBJ databases">
        <authorList>
            <person name="Jia N."/>
            <person name="Wang J."/>
            <person name="Shi W."/>
            <person name="Du L."/>
            <person name="Sun Y."/>
            <person name="Zhan W."/>
            <person name="Jiang J."/>
            <person name="Wang Q."/>
            <person name="Zhang B."/>
            <person name="Ji P."/>
            <person name="Sakyi L.B."/>
            <person name="Cui X."/>
            <person name="Yuan T."/>
            <person name="Jiang B."/>
            <person name="Yang W."/>
            <person name="Lam T.T.-Y."/>
            <person name="Chang Q."/>
            <person name="Ding S."/>
            <person name="Wang X."/>
            <person name="Zhu J."/>
            <person name="Ruan X."/>
            <person name="Zhao L."/>
            <person name="Wei J."/>
            <person name="Que T."/>
            <person name="Du C."/>
            <person name="Cheng J."/>
            <person name="Dai P."/>
            <person name="Han X."/>
            <person name="Huang E."/>
            <person name="Gao Y."/>
            <person name="Liu J."/>
            <person name="Shao H."/>
            <person name="Ye R."/>
            <person name="Li L."/>
            <person name="Wei W."/>
            <person name="Wang X."/>
            <person name="Wang C."/>
            <person name="Huo Q."/>
            <person name="Li W."/>
            <person name="Guo W."/>
            <person name="Chen H."/>
            <person name="Chen S."/>
            <person name="Zhou L."/>
            <person name="Zhou L."/>
            <person name="Ni X."/>
            <person name="Tian J."/>
            <person name="Zhou Y."/>
            <person name="Sheng Y."/>
            <person name="Liu T."/>
            <person name="Pan Y."/>
            <person name="Xia L."/>
            <person name="Li J."/>
            <person name="Zhao F."/>
            <person name="Cao W."/>
        </authorList>
    </citation>
    <scope>NUCLEOTIDE SEQUENCE</scope>
    <source>
        <strain evidence="1">Rsan-2018</strain>
        <tissue evidence="1">Larvae</tissue>
    </source>
</reference>
<proteinExistence type="predicted"/>
<organism evidence="1 2">
    <name type="scientific">Rhipicephalus sanguineus</name>
    <name type="common">Brown dog tick</name>
    <name type="synonym">Ixodes sanguineus</name>
    <dbReference type="NCBI Taxonomy" id="34632"/>
    <lineage>
        <taxon>Eukaryota</taxon>
        <taxon>Metazoa</taxon>
        <taxon>Ecdysozoa</taxon>
        <taxon>Arthropoda</taxon>
        <taxon>Chelicerata</taxon>
        <taxon>Arachnida</taxon>
        <taxon>Acari</taxon>
        <taxon>Parasitiformes</taxon>
        <taxon>Ixodida</taxon>
        <taxon>Ixodoidea</taxon>
        <taxon>Ixodidae</taxon>
        <taxon>Rhipicephalinae</taxon>
        <taxon>Rhipicephalus</taxon>
        <taxon>Rhipicephalus</taxon>
    </lineage>
</organism>
<dbReference type="EMBL" id="JABSTV010001245">
    <property type="protein sequence ID" value="KAH7984459.1"/>
    <property type="molecule type" value="Genomic_DNA"/>
</dbReference>